<protein>
    <submittedName>
        <fullName evidence="3">Uncharacterized protein</fullName>
    </submittedName>
</protein>
<dbReference type="AlphaFoldDB" id="A0A914UVA0"/>
<accession>A0A914UVA0</accession>
<feature type="region of interest" description="Disordered" evidence="1">
    <location>
        <begin position="26"/>
        <end position="51"/>
    </location>
</feature>
<evidence type="ECO:0000313" key="3">
    <source>
        <dbReference type="WBParaSite" id="PSAMB.scaffold1286size33380.g12184.t1"/>
    </source>
</evidence>
<keyword evidence="2" id="KW-1185">Reference proteome</keyword>
<sequence length="102" mass="11784">MKQRLAPVEHRSLLFSSGKLFANMLTQNRQNDRTRVKQSPEPKRTVSRMDNHHSAMFERILSQTIKSPLIFSGQGVKISQEVFCRTIFEDVVLLWAQDHSGD</sequence>
<dbReference type="WBParaSite" id="PSAMB.scaffold1286size33380.g12184.t1">
    <property type="protein sequence ID" value="PSAMB.scaffold1286size33380.g12184.t1"/>
    <property type="gene ID" value="PSAMB.scaffold1286size33380.g12184"/>
</dbReference>
<evidence type="ECO:0000313" key="2">
    <source>
        <dbReference type="Proteomes" id="UP000887566"/>
    </source>
</evidence>
<organism evidence="2 3">
    <name type="scientific">Plectus sambesii</name>
    <dbReference type="NCBI Taxonomy" id="2011161"/>
    <lineage>
        <taxon>Eukaryota</taxon>
        <taxon>Metazoa</taxon>
        <taxon>Ecdysozoa</taxon>
        <taxon>Nematoda</taxon>
        <taxon>Chromadorea</taxon>
        <taxon>Plectida</taxon>
        <taxon>Plectina</taxon>
        <taxon>Plectoidea</taxon>
        <taxon>Plectidae</taxon>
        <taxon>Plectus</taxon>
    </lineage>
</organism>
<proteinExistence type="predicted"/>
<dbReference type="Proteomes" id="UP000887566">
    <property type="component" value="Unplaced"/>
</dbReference>
<feature type="compositionally biased region" description="Basic and acidic residues" evidence="1">
    <location>
        <begin position="30"/>
        <end position="51"/>
    </location>
</feature>
<name>A0A914UVA0_9BILA</name>
<evidence type="ECO:0000256" key="1">
    <source>
        <dbReference type="SAM" id="MobiDB-lite"/>
    </source>
</evidence>
<reference evidence="3" key="1">
    <citation type="submission" date="2022-11" db="UniProtKB">
        <authorList>
            <consortium name="WormBaseParasite"/>
        </authorList>
    </citation>
    <scope>IDENTIFICATION</scope>
</reference>